<accession>A0A9E7K2B4</accession>
<name>A0A9E7K2B4_9LILI</name>
<dbReference type="AlphaFoldDB" id="A0A9E7K2B4"/>
<evidence type="ECO:0000313" key="2">
    <source>
        <dbReference type="Proteomes" id="UP001055439"/>
    </source>
</evidence>
<gene>
    <name evidence="1" type="ORF">MUK42_35613</name>
</gene>
<sequence length="176" mass="20033">MTTPVTVPQFSLPSEHRLRLSFAGRERWSDIFSTLVYVFVDFLWRTQLKSAPRRCGFGLGLGFLVADRRLFSAFPWRWRLMISSTAPVPRPLQVPRHPVTSSGFASQLNEPVRLSHPTNQGRLLPSATHAIASHVETKFPSQFSNYHVLGRTRSPVLPSHEAANLLNHYPTADYRR</sequence>
<protein>
    <submittedName>
        <fullName evidence="1">Uncharacterized protein</fullName>
    </submittedName>
</protein>
<organism evidence="1 2">
    <name type="scientific">Musa troglodytarum</name>
    <name type="common">fe'i banana</name>
    <dbReference type="NCBI Taxonomy" id="320322"/>
    <lineage>
        <taxon>Eukaryota</taxon>
        <taxon>Viridiplantae</taxon>
        <taxon>Streptophyta</taxon>
        <taxon>Embryophyta</taxon>
        <taxon>Tracheophyta</taxon>
        <taxon>Spermatophyta</taxon>
        <taxon>Magnoliopsida</taxon>
        <taxon>Liliopsida</taxon>
        <taxon>Zingiberales</taxon>
        <taxon>Musaceae</taxon>
        <taxon>Musa</taxon>
    </lineage>
</organism>
<proteinExistence type="predicted"/>
<reference evidence="1" key="1">
    <citation type="submission" date="2022-05" db="EMBL/GenBank/DDBJ databases">
        <title>The Musa troglodytarum L. genome provides insights into the mechanism of non-climacteric behaviour and enrichment of carotenoids.</title>
        <authorList>
            <person name="Wang J."/>
        </authorList>
    </citation>
    <scope>NUCLEOTIDE SEQUENCE</scope>
    <source>
        <tissue evidence="1">Leaf</tissue>
    </source>
</reference>
<dbReference type="EMBL" id="CP097507">
    <property type="protein sequence ID" value="URE03713.1"/>
    <property type="molecule type" value="Genomic_DNA"/>
</dbReference>
<keyword evidence="2" id="KW-1185">Reference proteome</keyword>
<dbReference type="Proteomes" id="UP001055439">
    <property type="component" value="Chromosome 5"/>
</dbReference>
<evidence type="ECO:0000313" key="1">
    <source>
        <dbReference type="EMBL" id="URE03713.1"/>
    </source>
</evidence>